<dbReference type="Proteomes" id="UP000675900">
    <property type="component" value="Unassembled WGS sequence"/>
</dbReference>
<evidence type="ECO:0000313" key="3">
    <source>
        <dbReference type="Proteomes" id="UP000675900"/>
    </source>
</evidence>
<evidence type="ECO:0000313" key="2">
    <source>
        <dbReference type="Ensembl" id="ENSPTIP00000014458.1"/>
    </source>
</evidence>
<reference evidence="2" key="2">
    <citation type="submission" date="2025-09" db="UniProtKB">
        <authorList>
            <consortium name="Ensembl"/>
        </authorList>
    </citation>
    <scope>IDENTIFICATION</scope>
</reference>
<sequence>MYLKPSLFLVLYFLSGNCEKPSALPAFLCLWSLSRRRTVFGLPAAVALVCRQPDTQTLDTKRRRAEKVQ</sequence>
<organism evidence="2 3">
    <name type="scientific">Panthera tigris altaica</name>
    <name type="common">Siberian tiger</name>
    <dbReference type="NCBI Taxonomy" id="74533"/>
    <lineage>
        <taxon>Eukaryota</taxon>
        <taxon>Metazoa</taxon>
        <taxon>Chordata</taxon>
        <taxon>Craniata</taxon>
        <taxon>Vertebrata</taxon>
        <taxon>Euteleostomi</taxon>
        <taxon>Mammalia</taxon>
        <taxon>Eutheria</taxon>
        <taxon>Laurasiatheria</taxon>
        <taxon>Carnivora</taxon>
        <taxon>Feliformia</taxon>
        <taxon>Felidae</taxon>
        <taxon>Pantherinae</taxon>
        <taxon>Panthera</taxon>
    </lineage>
</organism>
<protein>
    <recommendedName>
        <fullName evidence="4">Secreted protein</fullName>
    </recommendedName>
</protein>
<evidence type="ECO:0008006" key="4">
    <source>
        <dbReference type="Google" id="ProtNLM"/>
    </source>
</evidence>
<feature type="chain" id="PRO_5034014690" description="Secreted protein" evidence="1">
    <location>
        <begin position="19"/>
        <end position="69"/>
    </location>
</feature>
<proteinExistence type="predicted"/>
<evidence type="ECO:0000256" key="1">
    <source>
        <dbReference type="SAM" id="SignalP"/>
    </source>
</evidence>
<dbReference type="GeneTree" id="ENSGT00910000148375"/>
<reference evidence="2" key="1">
    <citation type="submission" date="2025-08" db="UniProtKB">
        <authorList>
            <consortium name="Ensembl"/>
        </authorList>
    </citation>
    <scope>IDENTIFICATION</scope>
</reference>
<keyword evidence="1" id="KW-0732">Signal</keyword>
<keyword evidence="3" id="KW-1185">Reference proteome</keyword>
<name>A0A8C9M8S1_PANTA</name>
<feature type="signal peptide" evidence="1">
    <location>
        <begin position="1"/>
        <end position="18"/>
    </location>
</feature>
<dbReference type="AlphaFoldDB" id="A0A8C9M8S1"/>
<accession>A0A8C9M8S1</accession>
<dbReference type="Ensembl" id="ENSPTIT00000018561.1">
    <property type="protein sequence ID" value="ENSPTIP00000014458.1"/>
    <property type="gene ID" value="ENSPTIG00000013883.1"/>
</dbReference>